<dbReference type="EC" id="2.3.2.31" evidence="3"/>
<dbReference type="InterPro" id="IPR031127">
    <property type="entry name" value="E3_UB_ligase_RBR"/>
</dbReference>
<dbReference type="Gene3D" id="3.30.40.10">
    <property type="entry name" value="Zinc/RING finger domain, C3HC4 (zinc finger)"/>
    <property type="match status" value="1"/>
</dbReference>
<dbReference type="InterPro" id="IPR016135">
    <property type="entry name" value="UBQ-conjugating_enzyme/RWD"/>
</dbReference>
<dbReference type="CDD" id="cd20354">
    <property type="entry name" value="Rcat_RBR_RNF14"/>
    <property type="match status" value="1"/>
</dbReference>
<dbReference type="PROSITE" id="PS00518">
    <property type="entry name" value="ZF_RING_1"/>
    <property type="match status" value="1"/>
</dbReference>
<dbReference type="SMART" id="SM00184">
    <property type="entry name" value="RING"/>
    <property type="match status" value="2"/>
</dbReference>
<dbReference type="PANTHER" id="PTHR11685">
    <property type="entry name" value="RBR FAMILY RING FINGER AND IBR DOMAIN-CONTAINING"/>
    <property type="match status" value="1"/>
</dbReference>
<keyword evidence="6" id="KW-0677">Repeat</keyword>
<evidence type="ECO:0000259" key="15">
    <source>
        <dbReference type="PROSITE" id="PS51873"/>
    </source>
</evidence>
<keyword evidence="4" id="KW-0808">Transferase</keyword>
<dbReference type="CDD" id="cd23134">
    <property type="entry name" value="RING-HC_ITT1-like"/>
    <property type="match status" value="1"/>
</dbReference>
<dbReference type="InterPro" id="IPR002867">
    <property type="entry name" value="IBR_dom"/>
</dbReference>
<evidence type="ECO:0000256" key="12">
    <source>
        <dbReference type="SAM" id="MobiDB-lite"/>
    </source>
</evidence>
<evidence type="ECO:0000256" key="5">
    <source>
        <dbReference type="ARBA" id="ARBA00022723"/>
    </source>
</evidence>
<keyword evidence="5" id="KW-0479">Metal-binding</keyword>
<evidence type="ECO:0000256" key="1">
    <source>
        <dbReference type="ARBA" id="ARBA00001798"/>
    </source>
</evidence>
<dbReference type="Gene3D" id="3.10.110.10">
    <property type="entry name" value="Ubiquitin Conjugating Enzyme"/>
    <property type="match status" value="1"/>
</dbReference>
<feature type="region of interest" description="Disordered" evidence="12">
    <location>
        <begin position="552"/>
        <end position="624"/>
    </location>
</feature>
<sequence>MADQEDEREEELSAITAIFPELILDENNPFEATIDLPVAPASPLTVGFPLPVDGAPPNSNLLTPPGSANEGRRASAAAPWETRHLSYLPPLRLHITLPAGYPAEKAPQVQLSTSPAWLPKDAVRNLEAECAELWEEYGHGQVVFAYIDYLQQAVERGFDLVKRAGGMLEAAQEMKIALLDFDIKAKREKFEQETFDCGVCLEPKKGSSCHRMVRCGHVFCVPCLQDFYNNAITEGDVASIKCLAPDCGVDKRGNKRQATWRNKKSGRTLNPSELLQIPLEKSAVQRYVELKRKKKLESDKTTVYCPRTWCQGPARSKKYPKVTDLSQIVESDSESESEIPLKTEPKDLPPSADRLRICEDCNYAFCRVCLSGWHGEFVRCWPRSNTELTEEEKASYDYIRLHTSPCPTCSSPCQKTMGCNHMNCFQCHTHFCYLCGAWLDAGNPYQHFNQPDKGCYMRLWELEGGDEGNGEVRFDGARGWEAAIAAANEADAAPGNQEQNRDGPAPPEAPQPPRTHEDPPLVVALQQMQLDEAIELENDLWNDLRQRQALERRLQRPAPQPPQPRRRQRDAAPAAGPAAANAPAPPEPRVGLQRFLQMVRNDDEDGWDSDELEDVDGGWDIPER</sequence>
<evidence type="ECO:0000256" key="6">
    <source>
        <dbReference type="ARBA" id="ARBA00022737"/>
    </source>
</evidence>
<evidence type="ECO:0000256" key="8">
    <source>
        <dbReference type="ARBA" id="ARBA00022786"/>
    </source>
</evidence>
<dbReference type="SUPFAM" id="SSF57850">
    <property type="entry name" value="RING/U-box"/>
    <property type="match status" value="2"/>
</dbReference>
<evidence type="ECO:0000256" key="9">
    <source>
        <dbReference type="ARBA" id="ARBA00022833"/>
    </source>
</evidence>
<dbReference type="PROSITE" id="PS51873">
    <property type="entry name" value="TRIAD"/>
    <property type="match status" value="1"/>
</dbReference>
<comment type="catalytic activity">
    <reaction evidence="1">
        <text>[E2 ubiquitin-conjugating enzyme]-S-ubiquitinyl-L-cysteine + [acceptor protein]-L-lysine = [E2 ubiquitin-conjugating enzyme]-L-cysteine + [acceptor protein]-N(6)-ubiquitinyl-L-lysine.</text>
        <dbReference type="EC" id="2.3.2.31"/>
    </reaction>
</comment>
<dbReference type="InterPro" id="IPR013083">
    <property type="entry name" value="Znf_RING/FYVE/PHD"/>
</dbReference>
<name>A0ABQ9NQ18_9PEZI</name>
<reference evidence="16" key="1">
    <citation type="submission" date="2022-10" db="EMBL/GenBank/DDBJ databases">
        <title>Culturing micro-colonial fungi from biological soil crusts in the Mojave desert and describing Neophaeococcomyces mojavensis, and introducing the new genera and species Taxawa tesnikishii.</title>
        <authorList>
            <person name="Kurbessoian T."/>
            <person name="Stajich J.E."/>
        </authorList>
    </citation>
    <scope>NUCLEOTIDE SEQUENCE</scope>
    <source>
        <strain evidence="16">TK_1</strain>
    </source>
</reference>
<evidence type="ECO:0000313" key="16">
    <source>
        <dbReference type="EMBL" id="KAJ9662709.1"/>
    </source>
</evidence>
<dbReference type="Pfam" id="PF05773">
    <property type="entry name" value="RWD"/>
    <property type="match status" value="1"/>
</dbReference>
<comment type="similarity">
    <text evidence="10">Belongs to the RBR family. RNF14 subfamily.</text>
</comment>
<feature type="domain" description="RING-type" evidence="13">
    <location>
        <begin position="197"/>
        <end position="242"/>
    </location>
</feature>
<keyword evidence="17" id="KW-1185">Reference proteome</keyword>
<dbReference type="Gene3D" id="1.20.120.1750">
    <property type="match status" value="1"/>
</dbReference>
<dbReference type="CDD" id="cd23820">
    <property type="entry name" value="RWD_RNF14"/>
    <property type="match status" value="1"/>
</dbReference>
<accession>A0ABQ9NQ18</accession>
<protein>
    <recommendedName>
        <fullName evidence="3">RBR-type E3 ubiquitin transferase</fullName>
        <ecNumber evidence="3">2.3.2.31</ecNumber>
    </recommendedName>
</protein>
<evidence type="ECO:0000256" key="7">
    <source>
        <dbReference type="ARBA" id="ARBA00022771"/>
    </source>
</evidence>
<dbReference type="SUPFAM" id="SSF54495">
    <property type="entry name" value="UBC-like"/>
    <property type="match status" value="1"/>
</dbReference>
<proteinExistence type="inferred from homology"/>
<dbReference type="Pfam" id="PF22191">
    <property type="entry name" value="IBR_1"/>
    <property type="match status" value="1"/>
</dbReference>
<evidence type="ECO:0000313" key="17">
    <source>
        <dbReference type="Proteomes" id="UP001172684"/>
    </source>
</evidence>
<evidence type="ECO:0000256" key="2">
    <source>
        <dbReference type="ARBA" id="ARBA00004906"/>
    </source>
</evidence>
<evidence type="ECO:0000256" key="4">
    <source>
        <dbReference type="ARBA" id="ARBA00022679"/>
    </source>
</evidence>
<dbReference type="InterPro" id="IPR006575">
    <property type="entry name" value="RWD_dom"/>
</dbReference>
<feature type="compositionally biased region" description="Acidic residues" evidence="12">
    <location>
        <begin position="602"/>
        <end position="617"/>
    </location>
</feature>
<dbReference type="SMART" id="SM00647">
    <property type="entry name" value="IBR"/>
    <property type="match status" value="2"/>
</dbReference>
<feature type="region of interest" description="Disordered" evidence="12">
    <location>
        <begin position="491"/>
        <end position="518"/>
    </location>
</feature>
<feature type="compositionally biased region" description="Pro residues" evidence="12">
    <location>
        <begin position="504"/>
        <end position="513"/>
    </location>
</feature>
<dbReference type="PROSITE" id="PS50908">
    <property type="entry name" value="RWD"/>
    <property type="match status" value="1"/>
</dbReference>
<dbReference type="SMART" id="SM00591">
    <property type="entry name" value="RWD"/>
    <property type="match status" value="1"/>
</dbReference>
<comment type="pathway">
    <text evidence="2">Protein modification; protein ubiquitination.</text>
</comment>
<organism evidence="16 17">
    <name type="scientific">Coniosporium apollinis</name>
    <dbReference type="NCBI Taxonomy" id="61459"/>
    <lineage>
        <taxon>Eukaryota</taxon>
        <taxon>Fungi</taxon>
        <taxon>Dikarya</taxon>
        <taxon>Ascomycota</taxon>
        <taxon>Pezizomycotina</taxon>
        <taxon>Dothideomycetes</taxon>
        <taxon>Dothideomycetes incertae sedis</taxon>
        <taxon>Coniosporium</taxon>
    </lineage>
</organism>
<dbReference type="EMBL" id="JAPDRL010000048">
    <property type="protein sequence ID" value="KAJ9662709.1"/>
    <property type="molecule type" value="Genomic_DNA"/>
</dbReference>
<dbReference type="Proteomes" id="UP001172684">
    <property type="component" value="Unassembled WGS sequence"/>
</dbReference>
<dbReference type="InterPro" id="IPR047548">
    <property type="entry name" value="Rcat_RBR_RNF14"/>
</dbReference>
<evidence type="ECO:0000259" key="14">
    <source>
        <dbReference type="PROSITE" id="PS50908"/>
    </source>
</evidence>
<dbReference type="Pfam" id="PF01485">
    <property type="entry name" value="IBR"/>
    <property type="match status" value="1"/>
</dbReference>
<dbReference type="InterPro" id="IPR001841">
    <property type="entry name" value="Znf_RING"/>
</dbReference>
<dbReference type="InterPro" id="IPR017907">
    <property type="entry name" value="Znf_RING_CS"/>
</dbReference>
<evidence type="ECO:0000259" key="13">
    <source>
        <dbReference type="PROSITE" id="PS50089"/>
    </source>
</evidence>
<feature type="compositionally biased region" description="Low complexity" evidence="12">
    <location>
        <begin position="571"/>
        <end position="582"/>
    </location>
</feature>
<dbReference type="PROSITE" id="PS50089">
    <property type="entry name" value="ZF_RING_2"/>
    <property type="match status" value="1"/>
</dbReference>
<dbReference type="InterPro" id="IPR044066">
    <property type="entry name" value="TRIAD_supradom"/>
</dbReference>
<feature type="domain" description="RWD" evidence="14">
    <location>
        <begin position="10"/>
        <end position="157"/>
    </location>
</feature>
<comment type="caution">
    <text evidence="16">The sequence shown here is derived from an EMBL/GenBank/DDBJ whole genome shotgun (WGS) entry which is preliminary data.</text>
</comment>
<gene>
    <name evidence="16" type="ORF">H2201_005993</name>
</gene>
<feature type="domain" description="RING-type" evidence="15">
    <location>
        <begin position="193"/>
        <end position="459"/>
    </location>
</feature>
<keyword evidence="9" id="KW-0862">Zinc</keyword>
<keyword evidence="7 11" id="KW-0863">Zinc-finger</keyword>
<evidence type="ECO:0000256" key="3">
    <source>
        <dbReference type="ARBA" id="ARBA00012251"/>
    </source>
</evidence>
<evidence type="ECO:0000256" key="11">
    <source>
        <dbReference type="PROSITE-ProRule" id="PRU00175"/>
    </source>
</evidence>
<keyword evidence="8" id="KW-0833">Ubl conjugation pathway</keyword>
<evidence type="ECO:0000256" key="10">
    <source>
        <dbReference type="ARBA" id="ARBA00044508"/>
    </source>
</evidence>